<feature type="non-terminal residue" evidence="8">
    <location>
        <position position="1"/>
    </location>
</feature>
<evidence type="ECO:0000256" key="6">
    <source>
        <dbReference type="SAM" id="Phobius"/>
    </source>
</evidence>
<dbReference type="CDD" id="cd00096">
    <property type="entry name" value="Ig"/>
    <property type="match status" value="2"/>
</dbReference>
<dbReference type="InterPro" id="IPR013162">
    <property type="entry name" value="CD80_C2-set"/>
</dbReference>
<dbReference type="InterPro" id="IPR013098">
    <property type="entry name" value="Ig_I-set"/>
</dbReference>
<dbReference type="PANTHER" id="PTHR11640:SF164">
    <property type="entry name" value="MAM DOMAIN-CONTAINING GLYCOSYLPHOSPHATIDYLINOSITOL ANCHOR PROTEIN 1"/>
    <property type="match status" value="1"/>
</dbReference>
<dbReference type="InterPro" id="IPR007110">
    <property type="entry name" value="Ig-like_dom"/>
</dbReference>
<dbReference type="AlphaFoldDB" id="A0A0L7KV91"/>
<keyword evidence="5" id="KW-0393">Immunoglobulin domain</keyword>
<evidence type="ECO:0000256" key="5">
    <source>
        <dbReference type="ARBA" id="ARBA00023319"/>
    </source>
</evidence>
<feature type="domain" description="Ig-like" evidence="7">
    <location>
        <begin position="1"/>
        <end position="75"/>
    </location>
</feature>
<comment type="subcellular location">
    <subcellularLocation>
        <location evidence="1">Membrane</location>
        <topology evidence="1">Single-pass type I membrane protein</topology>
    </subcellularLocation>
</comment>
<dbReference type="PROSITE" id="PS50835">
    <property type="entry name" value="IG_LIKE"/>
    <property type="match status" value="3"/>
</dbReference>
<feature type="domain" description="Ig-like" evidence="7">
    <location>
        <begin position="314"/>
        <end position="382"/>
    </location>
</feature>
<dbReference type="InterPro" id="IPR051275">
    <property type="entry name" value="Cell_adhesion_signaling"/>
</dbReference>
<keyword evidence="9" id="KW-1185">Reference proteome</keyword>
<sequence>TTLVAGTVQKLSCVSGGGNPLATLTWYKNDKKVNSVTRTQNNSVSADISILTNVTDNQAQYRCEATNSATEIPLFETQKKGLHGGTVSTIELKLNITKELNGAVYTCQATNEALERNAPIFDEATPYTTVGVENEPLIIVIRADGNPASISYTWTKDGLPITQSSYSSSSKFLIFINFRHALTRFDKLIHLAGSMWIAGYPASIKSVSQDGLSNPNEDAMLSCTAVGNPLTSDHIRWVRKDYTIQRDQVSFDSKNSTSYLLLREPTRADVGNFQCVVNNGIGGESRQNVMLVVKFKPEMDSAPNLAKAACKSAPAPNFTWSKNGAKLPVNTSTKYFAEYVKADAVTYTSVLLINDVTSSDYGTYECGARNDLGFSTTSGSMEACTPGSGSDTGILPTSVQSSSEEFNSYSVPGVFIITGTIIGTALILLNVLLIGYCLHRRTNKRIRASSEAGELNVVATEYVESADVSKPVIVYVSVTAAVLILINAGLNTDKK</sequence>
<keyword evidence="6" id="KW-1133">Transmembrane helix</keyword>
<comment type="caution">
    <text evidence="8">The sequence shown here is derived from an EMBL/GenBank/DDBJ whole genome shotgun (WGS) entry which is preliminary data.</text>
</comment>
<accession>A0A0L7KV91</accession>
<dbReference type="SUPFAM" id="SSF48726">
    <property type="entry name" value="Immunoglobulin"/>
    <property type="match status" value="4"/>
</dbReference>
<evidence type="ECO:0000256" key="3">
    <source>
        <dbReference type="ARBA" id="ARBA00023157"/>
    </source>
</evidence>
<feature type="transmembrane region" description="Helical" evidence="6">
    <location>
        <begin position="472"/>
        <end position="490"/>
    </location>
</feature>
<dbReference type="InterPro" id="IPR036179">
    <property type="entry name" value="Ig-like_dom_sf"/>
</dbReference>
<keyword evidence="6" id="KW-0812">Transmembrane</keyword>
<dbReference type="GO" id="GO:0005911">
    <property type="term" value="C:cell-cell junction"/>
    <property type="evidence" value="ECO:0007669"/>
    <property type="project" value="TreeGrafter"/>
</dbReference>
<feature type="non-terminal residue" evidence="8">
    <location>
        <position position="495"/>
    </location>
</feature>
<proteinExistence type="predicted"/>
<evidence type="ECO:0000313" key="8">
    <source>
        <dbReference type="EMBL" id="KOB66949.1"/>
    </source>
</evidence>
<keyword evidence="4" id="KW-0325">Glycoprotein</keyword>
<dbReference type="GO" id="GO:0005886">
    <property type="term" value="C:plasma membrane"/>
    <property type="evidence" value="ECO:0007669"/>
    <property type="project" value="TreeGrafter"/>
</dbReference>
<dbReference type="PANTHER" id="PTHR11640">
    <property type="entry name" value="NEPHRIN"/>
    <property type="match status" value="1"/>
</dbReference>
<feature type="transmembrane region" description="Helical" evidence="6">
    <location>
        <begin position="413"/>
        <end position="438"/>
    </location>
</feature>
<evidence type="ECO:0000313" key="9">
    <source>
        <dbReference type="Proteomes" id="UP000037510"/>
    </source>
</evidence>
<evidence type="ECO:0000256" key="4">
    <source>
        <dbReference type="ARBA" id="ARBA00023180"/>
    </source>
</evidence>
<dbReference type="InterPro" id="IPR003598">
    <property type="entry name" value="Ig_sub2"/>
</dbReference>
<keyword evidence="2 6" id="KW-0472">Membrane</keyword>
<dbReference type="Pfam" id="PF07679">
    <property type="entry name" value="I-set"/>
    <property type="match status" value="1"/>
</dbReference>
<dbReference type="Gene3D" id="2.60.40.10">
    <property type="entry name" value="Immunoglobulins"/>
    <property type="match status" value="3"/>
</dbReference>
<gene>
    <name evidence="8" type="ORF">OBRU01_20445</name>
</gene>
<dbReference type="GO" id="GO:0098609">
    <property type="term" value="P:cell-cell adhesion"/>
    <property type="evidence" value="ECO:0007669"/>
    <property type="project" value="TreeGrafter"/>
</dbReference>
<evidence type="ECO:0000259" key="7">
    <source>
        <dbReference type="PROSITE" id="PS50835"/>
    </source>
</evidence>
<dbReference type="GO" id="GO:0050839">
    <property type="term" value="F:cell adhesion molecule binding"/>
    <property type="evidence" value="ECO:0007669"/>
    <property type="project" value="TreeGrafter"/>
</dbReference>
<dbReference type="InterPro" id="IPR013783">
    <property type="entry name" value="Ig-like_fold"/>
</dbReference>
<evidence type="ECO:0000256" key="1">
    <source>
        <dbReference type="ARBA" id="ARBA00004479"/>
    </source>
</evidence>
<dbReference type="Pfam" id="PF08205">
    <property type="entry name" value="C2-set_2"/>
    <property type="match status" value="1"/>
</dbReference>
<dbReference type="EMBL" id="JTDY01005489">
    <property type="protein sequence ID" value="KOB66949.1"/>
    <property type="molecule type" value="Genomic_DNA"/>
</dbReference>
<dbReference type="Pfam" id="PF13927">
    <property type="entry name" value="Ig_3"/>
    <property type="match status" value="1"/>
</dbReference>
<dbReference type="STRING" id="104452.A0A0L7KV91"/>
<name>A0A0L7KV91_OPEBR</name>
<dbReference type="Proteomes" id="UP000037510">
    <property type="component" value="Unassembled WGS sequence"/>
</dbReference>
<dbReference type="InterPro" id="IPR003599">
    <property type="entry name" value="Ig_sub"/>
</dbReference>
<protein>
    <recommendedName>
        <fullName evidence="7">Ig-like domain-containing protein</fullName>
    </recommendedName>
</protein>
<evidence type="ECO:0000256" key="2">
    <source>
        <dbReference type="ARBA" id="ARBA00023136"/>
    </source>
</evidence>
<dbReference type="SMART" id="SM00409">
    <property type="entry name" value="IG"/>
    <property type="match status" value="3"/>
</dbReference>
<reference evidence="8 9" key="1">
    <citation type="journal article" date="2015" name="Genome Biol. Evol.">
        <title>The genome of winter moth (Operophtera brumata) provides a genomic perspective on sexual dimorphism and phenology.</title>
        <authorList>
            <person name="Derks M.F."/>
            <person name="Smit S."/>
            <person name="Salis L."/>
            <person name="Schijlen E."/>
            <person name="Bossers A."/>
            <person name="Mateman C."/>
            <person name="Pijl A.S."/>
            <person name="de Ridder D."/>
            <person name="Groenen M.A."/>
            <person name="Visser M.E."/>
            <person name="Megens H.J."/>
        </authorList>
    </citation>
    <scope>NUCLEOTIDE SEQUENCE [LARGE SCALE GENOMIC DNA]</scope>
    <source>
        <strain evidence="8">WM2013NL</strain>
        <tissue evidence="8">Head and thorax</tissue>
    </source>
</reference>
<keyword evidence="3" id="KW-1015">Disulfide bond</keyword>
<feature type="domain" description="Ig-like" evidence="7">
    <location>
        <begin position="201"/>
        <end position="291"/>
    </location>
</feature>
<organism evidence="8 9">
    <name type="scientific">Operophtera brumata</name>
    <name type="common">Winter moth</name>
    <name type="synonym">Phalaena brumata</name>
    <dbReference type="NCBI Taxonomy" id="104452"/>
    <lineage>
        <taxon>Eukaryota</taxon>
        <taxon>Metazoa</taxon>
        <taxon>Ecdysozoa</taxon>
        <taxon>Arthropoda</taxon>
        <taxon>Hexapoda</taxon>
        <taxon>Insecta</taxon>
        <taxon>Pterygota</taxon>
        <taxon>Neoptera</taxon>
        <taxon>Endopterygota</taxon>
        <taxon>Lepidoptera</taxon>
        <taxon>Glossata</taxon>
        <taxon>Ditrysia</taxon>
        <taxon>Geometroidea</taxon>
        <taxon>Geometridae</taxon>
        <taxon>Larentiinae</taxon>
        <taxon>Operophtera</taxon>
    </lineage>
</organism>
<dbReference type="SMART" id="SM00408">
    <property type="entry name" value="IGc2"/>
    <property type="match status" value="3"/>
</dbReference>